<sequence>MGFTHVKPGAKQVNKGAVVEQILGEIQHYGPLFYALTFLWTAIEGETFVIFAGYAAHLGLLDLHWLILAAWSGSFCGDQVYFFLGRRYGPRLVKRFPKWQPSVDRAMDLLRRYNTGFILSFRFIYGVRNVSSFAIGLSGVSWARFSILNFFAAGIWATSFAGTGYIFGEAFKELLGKSALYVTLGMLVVFISLGWWFLSAPTRKAKREARAAEAAEKANGKQAAASDAKV</sequence>
<feature type="domain" description="VTT" evidence="2">
    <location>
        <begin position="45"/>
        <end position="165"/>
    </location>
</feature>
<dbReference type="PANTHER" id="PTHR42709">
    <property type="entry name" value="ALKALINE PHOSPHATASE LIKE PROTEIN"/>
    <property type="match status" value="1"/>
</dbReference>
<comment type="caution">
    <text evidence="3">The sequence shown here is derived from an EMBL/GenBank/DDBJ whole genome shotgun (WGS) entry which is preliminary data.</text>
</comment>
<name>A0ABW5DPY6_9PROT</name>
<protein>
    <submittedName>
        <fullName evidence="3">DedA family protein</fullName>
    </submittedName>
</protein>
<dbReference type="Proteomes" id="UP001597295">
    <property type="component" value="Unassembled WGS sequence"/>
</dbReference>
<evidence type="ECO:0000259" key="2">
    <source>
        <dbReference type="Pfam" id="PF09335"/>
    </source>
</evidence>
<reference evidence="4" key="1">
    <citation type="journal article" date="2019" name="Int. J. Syst. Evol. Microbiol.">
        <title>The Global Catalogue of Microorganisms (GCM) 10K type strain sequencing project: providing services to taxonomists for standard genome sequencing and annotation.</title>
        <authorList>
            <consortium name="The Broad Institute Genomics Platform"/>
            <consortium name="The Broad Institute Genome Sequencing Center for Infectious Disease"/>
            <person name="Wu L."/>
            <person name="Ma J."/>
        </authorList>
    </citation>
    <scope>NUCLEOTIDE SEQUENCE [LARGE SCALE GENOMIC DNA]</scope>
    <source>
        <strain evidence="4">CGMCC 1.19062</strain>
    </source>
</reference>
<feature type="transmembrane region" description="Helical" evidence="1">
    <location>
        <begin position="147"/>
        <end position="167"/>
    </location>
</feature>
<dbReference type="InterPro" id="IPR032816">
    <property type="entry name" value="VTT_dom"/>
</dbReference>
<dbReference type="PANTHER" id="PTHR42709:SF2">
    <property type="entry name" value="INNER MEMBRANE PROTEIN YOHD"/>
    <property type="match status" value="1"/>
</dbReference>
<keyword evidence="1" id="KW-0472">Membrane</keyword>
<organism evidence="3 4">
    <name type="scientific">Lacibacterium aquatile</name>
    <dbReference type="NCBI Taxonomy" id="1168082"/>
    <lineage>
        <taxon>Bacteria</taxon>
        <taxon>Pseudomonadati</taxon>
        <taxon>Pseudomonadota</taxon>
        <taxon>Alphaproteobacteria</taxon>
        <taxon>Rhodospirillales</taxon>
        <taxon>Rhodospirillaceae</taxon>
    </lineage>
</organism>
<gene>
    <name evidence="3" type="ORF">ACFSM5_09150</name>
</gene>
<evidence type="ECO:0000313" key="3">
    <source>
        <dbReference type="EMBL" id="MFD2263052.1"/>
    </source>
</evidence>
<feature type="transmembrane region" description="Helical" evidence="1">
    <location>
        <begin position="63"/>
        <end position="84"/>
    </location>
</feature>
<feature type="transmembrane region" description="Helical" evidence="1">
    <location>
        <begin position="179"/>
        <end position="198"/>
    </location>
</feature>
<evidence type="ECO:0000313" key="4">
    <source>
        <dbReference type="Proteomes" id="UP001597295"/>
    </source>
</evidence>
<keyword evidence="4" id="KW-1185">Reference proteome</keyword>
<keyword evidence="1" id="KW-1133">Transmembrane helix</keyword>
<dbReference type="EMBL" id="JBHUIP010000009">
    <property type="protein sequence ID" value="MFD2263052.1"/>
    <property type="molecule type" value="Genomic_DNA"/>
</dbReference>
<accession>A0ABW5DPY6</accession>
<evidence type="ECO:0000256" key="1">
    <source>
        <dbReference type="SAM" id="Phobius"/>
    </source>
</evidence>
<proteinExistence type="predicted"/>
<feature type="transmembrane region" description="Helical" evidence="1">
    <location>
        <begin position="32"/>
        <end position="57"/>
    </location>
</feature>
<keyword evidence="1" id="KW-0812">Transmembrane</keyword>
<dbReference type="RefSeq" id="WP_379876024.1">
    <property type="nucleotide sequence ID" value="NZ_JBHUIP010000009.1"/>
</dbReference>
<dbReference type="InterPro" id="IPR051311">
    <property type="entry name" value="DedA_domain"/>
</dbReference>
<dbReference type="Pfam" id="PF09335">
    <property type="entry name" value="VTT_dom"/>
    <property type="match status" value="1"/>
</dbReference>